<evidence type="ECO:0000313" key="6">
    <source>
        <dbReference type="Proteomes" id="UP001221411"/>
    </source>
</evidence>
<gene>
    <name evidence="5" type="ORF">POL67_28400</name>
</gene>
<keyword evidence="4" id="KW-0949">S-adenosyl-L-methionine</keyword>
<evidence type="ECO:0000256" key="3">
    <source>
        <dbReference type="ARBA" id="ARBA00022679"/>
    </source>
</evidence>
<dbReference type="PANTHER" id="PTHR43619">
    <property type="entry name" value="S-ADENOSYL-L-METHIONINE-DEPENDENT METHYLTRANSFERASE YKTD-RELATED"/>
    <property type="match status" value="1"/>
</dbReference>
<evidence type="ECO:0000256" key="4">
    <source>
        <dbReference type="RuleBase" id="RU362030"/>
    </source>
</evidence>
<dbReference type="EC" id="2.1.1.-" evidence="4"/>
<dbReference type="SUPFAM" id="SSF53335">
    <property type="entry name" value="S-adenosyl-L-methionine-dependent methyltransferases"/>
    <property type="match status" value="1"/>
</dbReference>
<dbReference type="NCBIfam" id="TIGR00027">
    <property type="entry name" value="mthyl_TIGR00027"/>
    <property type="match status" value="1"/>
</dbReference>
<comment type="function">
    <text evidence="4">Exhibits S-adenosyl-L-methionine-dependent methyltransferase activity.</text>
</comment>
<evidence type="ECO:0000256" key="1">
    <source>
        <dbReference type="ARBA" id="ARBA00008138"/>
    </source>
</evidence>
<sequence length="272" mass="29424">MDHPVETTALIVAAMRAEESTRSDCLFEDPFAYDLAGDAGRAALRDYRAASGAGIPIIEVRTRSYDEALLRAQDAGIAQFVILAAGMDARAYRLPLRPQARLFELDQHAMIEAKTRGLQSAVPCCERHALAVNLADDWPAVLVAAGFDPDAPTAWLAEGLLQYLEASVVVRLFERIGRLSAQGSVLLYDIVGQALLASAVLEPVLRYMRELGAPWIFASDDPASLAAVHGFQAEVTDASVIGNAWGRWPFPAAPPHVPGVPRGYLVEAHKRL</sequence>
<proteinExistence type="inferred from homology"/>
<name>A0ABT5EWH8_9BACT</name>
<organism evidence="5 6">
    <name type="scientific">Polyangium mundeleinium</name>
    <dbReference type="NCBI Taxonomy" id="2995306"/>
    <lineage>
        <taxon>Bacteria</taxon>
        <taxon>Pseudomonadati</taxon>
        <taxon>Myxococcota</taxon>
        <taxon>Polyangia</taxon>
        <taxon>Polyangiales</taxon>
        <taxon>Polyangiaceae</taxon>
        <taxon>Polyangium</taxon>
    </lineage>
</organism>
<keyword evidence="6" id="KW-1185">Reference proteome</keyword>
<protein>
    <recommendedName>
        <fullName evidence="4">S-adenosyl-L-methionine-dependent methyltransferase</fullName>
        <ecNumber evidence="4">2.1.1.-</ecNumber>
    </recommendedName>
</protein>
<comment type="similarity">
    <text evidence="1 4">Belongs to the UPF0677 family.</text>
</comment>
<dbReference type="Gene3D" id="3.40.50.150">
    <property type="entry name" value="Vaccinia Virus protein VP39"/>
    <property type="match status" value="1"/>
</dbReference>
<dbReference type="Pfam" id="PF04072">
    <property type="entry name" value="LCM"/>
    <property type="match status" value="1"/>
</dbReference>
<reference evidence="5 6" key="1">
    <citation type="submission" date="2022-11" db="EMBL/GenBank/DDBJ databases">
        <title>Minimal conservation of predation-associated metabolite biosynthetic gene clusters underscores biosynthetic potential of Myxococcota including descriptions for ten novel species: Archangium lansinium sp. nov., Myxococcus landrumus sp. nov., Nannocystis bai.</title>
        <authorList>
            <person name="Ahearne A."/>
            <person name="Stevens C."/>
            <person name="Dowd S."/>
        </authorList>
    </citation>
    <scope>NUCLEOTIDE SEQUENCE [LARGE SCALE GENOMIC DNA]</scope>
    <source>
        <strain evidence="5 6">RJM3</strain>
    </source>
</reference>
<dbReference type="InterPro" id="IPR011610">
    <property type="entry name" value="SAM_mthyl_Trfase_ML2640-like"/>
</dbReference>
<dbReference type="InterPro" id="IPR007213">
    <property type="entry name" value="Ppm1/Ppm2/Tcmp"/>
</dbReference>
<comment type="caution">
    <text evidence="5">The sequence shown here is derived from an EMBL/GenBank/DDBJ whole genome shotgun (WGS) entry which is preliminary data.</text>
</comment>
<dbReference type="RefSeq" id="WP_271922622.1">
    <property type="nucleotide sequence ID" value="NZ_JAQNDO010000001.1"/>
</dbReference>
<keyword evidence="2 4" id="KW-0489">Methyltransferase</keyword>
<dbReference type="InterPro" id="IPR029063">
    <property type="entry name" value="SAM-dependent_MTases_sf"/>
</dbReference>
<evidence type="ECO:0000313" key="5">
    <source>
        <dbReference type="EMBL" id="MDC0745287.1"/>
    </source>
</evidence>
<dbReference type="GO" id="GO:0032259">
    <property type="term" value="P:methylation"/>
    <property type="evidence" value="ECO:0007669"/>
    <property type="project" value="UniProtKB-KW"/>
</dbReference>
<accession>A0ABT5EWH8</accession>
<dbReference type="Proteomes" id="UP001221411">
    <property type="component" value="Unassembled WGS sequence"/>
</dbReference>
<dbReference type="PANTHER" id="PTHR43619:SF2">
    <property type="entry name" value="S-ADENOSYL-L-METHIONINE-DEPENDENT METHYLTRANSFERASES SUPERFAMILY PROTEIN"/>
    <property type="match status" value="1"/>
</dbReference>
<keyword evidence="3 5" id="KW-0808">Transferase</keyword>
<evidence type="ECO:0000256" key="2">
    <source>
        <dbReference type="ARBA" id="ARBA00022603"/>
    </source>
</evidence>
<dbReference type="EMBL" id="JAQNDO010000001">
    <property type="protein sequence ID" value="MDC0745287.1"/>
    <property type="molecule type" value="Genomic_DNA"/>
</dbReference>
<dbReference type="GO" id="GO:0008168">
    <property type="term" value="F:methyltransferase activity"/>
    <property type="evidence" value="ECO:0007669"/>
    <property type="project" value="UniProtKB-KW"/>
</dbReference>